<evidence type="ECO:0000256" key="2">
    <source>
        <dbReference type="ARBA" id="ARBA00023172"/>
    </source>
</evidence>
<evidence type="ECO:0000256" key="1">
    <source>
        <dbReference type="ARBA" id="ARBA00023125"/>
    </source>
</evidence>
<dbReference type="Proteomes" id="UP000490821">
    <property type="component" value="Unassembled WGS sequence"/>
</dbReference>
<evidence type="ECO:0000313" key="4">
    <source>
        <dbReference type="EMBL" id="GFI40996.1"/>
    </source>
</evidence>
<dbReference type="PANTHER" id="PTHR30461">
    <property type="entry name" value="DNA-INVERTASE FROM LAMBDOID PROPHAGE"/>
    <property type="match status" value="1"/>
</dbReference>
<dbReference type="InterPro" id="IPR025827">
    <property type="entry name" value="Zn_ribbon_recom_dom"/>
</dbReference>
<keyword evidence="1" id="KW-0238">DNA-binding</keyword>
<feature type="domain" description="Recombinase zinc beta ribbon" evidence="3">
    <location>
        <begin position="32"/>
        <end position="93"/>
    </location>
</feature>
<sequence length="256" mass="29550">MPRIIEDDLFFKCQNIKASKIKPRRHSSHEYILTGKINCGKCGHSYCGSSAYRNKNNNMIYNYCCMNRKNKKGCNNKAINADKLEYAVIEAIRDTFQNDDAIKLIAEKMDHYLKETISTVDKETVSKLNRDLENIDTKQERLIDLYLDEKLSIESLNKKSALLDQKKTIIKNKLNELSSIVKFDLDIDKIIIFLNDMKNKLNETDPQIKRTLIEAFIYRISINEDDVDIILYLDNLIDKNCDNIGGGEGNRTPVQA</sequence>
<dbReference type="EMBL" id="BLMI01000120">
    <property type="protein sequence ID" value="GFI40996.1"/>
    <property type="molecule type" value="Genomic_DNA"/>
</dbReference>
<proteinExistence type="predicted"/>
<reference evidence="4 5" key="1">
    <citation type="journal article" date="2020" name="Microbiome">
        <title>Single-cell genomics of uncultured bacteria reveals dietary fiber responders in the mouse gut microbiota.</title>
        <authorList>
            <person name="Chijiiwa R."/>
            <person name="Hosokawa M."/>
            <person name="Kogawa M."/>
            <person name="Nishikawa Y."/>
            <person name="Ide K."/>
            <person name="Sakanashi C."/>
            <person name="Takahashi K."/>
            <person name="Takeyama H."/>
        </authorList>
    </citation>
    <scope>NUCLEOTIDE SEQUENCE [LARGE SCALE GENOMIC DNA]</scope>
    <source>
        <strain evidence="4">IMSAGC_017</strain>
    </source>
</reference>
<dbReference type="GO" id="GO:0000150">
    <property type="term" value="F:DNA strand exchange activity"/>
    <property type="evidence" value="ECO:0007669"/>
    <property type="project" value="TreeGrafter"/>
</dbReference>
<dbReference type="AlphaFoldDB" id="A0A829ZA76"/>
<protein>
    <recommendedName>
        <fullName evidence="3">Recombinase zinc beta ribbon domain-containing protein</fullName>
    </recommendedName>
</protein>
<evidence type="ECO:0000313" key="5">
    <source>
        <dbReference type="Proteomes" id="UP000490821"/>
    </source>
</evidence>
<dbReference type="GO" id="GO:0003677">
    <property type="term" value="F:DNA binding"/>
    <property type="evidence" value="ECO:0007669"/>
    <property type="project" value="UniProtKB-KW"/>
</dbReference>
<name>A0A829ZA76_9FIRM</name>
<evidence type="ECO:0000259" key="3">
    <source>
        <dbReference type="Pfam" id="PF13408"/>
    </source>
</evidence>
<dbReference type="RefSeq" id="WP_172472389.1">
    <property type="nucleotide sequence ID" value="NZ_BLMI01000120.1"/>
</dbReference>
<comment type="caution">
    <text evidence="4">The sequence shown here is derived from an EMBL/GenBank/DDBJ whole genome shotgun (WGS) entry which is preliminary data.</text>
</comment>
<dbReference type="InterPro" id="IPR050639">
    <property type="entry name" value="SSR_resolvase"/>
</dbReference>
<gene>
    <name evidence="4" type="ORF">IMSAGC017_01036</name>
</gene>
<dbReference type="Pfam" id="PF13408">
    <property type="entry name" value="Zn_ribbon_recom"/>
    <property type="match status" value="1"/>
</dbReference>
<accession>A0A829ZA76</accession>
<organism evidence="4 5">
    <name type="scientific">Thomasclavelia cocleata</name>
    <dbReference type="NCBI Taxonomy" id="69824"/>
    <lineage>
        <taxon>Bacteria</taxon>
        <taxon>Bacillati</taxon>
        <taxon>Bacillota</taxon>
        <taxon>Erysipelotrichia</taxon>
        <taxon>Erysipelotrichales</taxon>
        <taxon>Coprobacillaceae</taxon>
        <taxon>Thomasclavelia</taxon>
    </lineage>
</organism>
<dbReference type="PANTHER" id="PTHR30461:SF2">
    <property type="entry name" value="SERINE RECOMBINASE PINE-RELATED"/>
    <property type="match status" value="1"/>
</dbReference>
<keyword evidence="2" id="KW-0233">DNA recombination</keyword>